<organism evidence="1 2">
    <name type="scientific">Desulfonema magnum</name>
    <dbReference type="NCBI Taxonomy" id="45655"/>
    <lineage>
        <taxon>Bacteria</taxon>
        <taxon>Pseudomonadati</taxon>
        <taxon>Thermodesulfobacteriota</taxon>
        <taxon>Desulfobacteria</taxon>
        <taxon>Desulfobacterales</taxon>
        <taxon>Desulfococcaceae</taxon>
        <taxon>Desulfonema</taxon>
    </lineage>
</organism>
<dbReference type="Proteomes" id="UP000663722">
    <property type="component" value="Chromosome"/>
</dbReference>
<evidence type="ECO:0000313" key="1">
    <source>
        <dbReference type="EMBL" id="QTA92307.1"/>
    </source>
</evidence>
<dbReference type="EMBL" id="CP061800">
    <property type="protein sequence ID" value="QTA92307.1"/>
    <property type="molecule type" value="Genomic_DNA"/>
</dbReference>
<dbReference type="AlphaFoldDB" id="A0A975GSV0"/>
<dbReference type="KEGG" id="dmm:dnm_083850"/>
<name>A0A975GSV0_9BACT</name>
<gene>
    <name evidence="1" type="ORF">dnm_083850</name>
</gene>
<proteinExistence type="predicted"/>
<reference evidence="1" key="1">
    <citation type="journal article" date="2021" name="Microb. Physiol.">
        <title>Proteogenomic Insights into the Physiology of Marine, Sulfate-Reducing, Filamentous Desulfonema limicola and Desulfonema magnum.</title>
        <authorList>
            <person name="Schnaars V."/>
            <person name="Wohlbrand L."/>
            <person name="Scheve S."/>
            <person name="Hinrichs C."/>
            <person name="Reinhardt R."/>
            <person name="Rabus R."/>
        </authorList>
    </citation>
    <scope>NUCLEOTIDE SEQUENCE</scope>
    <source>
        <strain evidence="1">4be13</strain>
    </source>
</reference>
<evidence type="ECO:0000313" key="2">
    <source>
        <dbReference type="Proteomes" id="UP000663722"/>
    </source>
</evidence>
<protein>
    <submittedName>
        <fullName evidence="1">Uncharacterized protein</fullName>
    </submittedName>
</protein>
<accession>A0A975GSV0</accession>
<sequence length="37" mass="4311">MIICFLDIFKIPFPFYKNQPGTHSVFLIKITALLNIN</sequence>
<keyword evidence="2" id="KW-1185">Reference proteome</keyword>